<feature type="transmembrane region" description="Helical" evidence="6">
    <location>
        <begin position="267"/>
        <end position="284"/>
    </location>
</feature>
<name>A0A6M4IPZ1_9BACT</name>
<accession>A0A6M4IPZ1</accession>
<feature type="transmembrane region" description="Helical" evidence="6">
    <location>
        <begin position="55"/>
        <end position="73"/>
    </location>
</feature>
<evidence type="ECO:0000313" key="8">
    <source>
        <dbReference type="EMBL" id="QJR36994.1"/>
    </source>
</evidence>
<feature type="transmembrane region" description="Helical" evidence="6">
    <location>
        <begin position="200"/>
        <end position="221"/>
    </location>
</feature>
<evidence type="ECO:0000256" key="4">
    <source>
        <dbReference type="ARBA" id="ARBA00022989"/>
    </source>
</evidence>
<gene>
    <name evidence="8" type="primary">yedA</name>
    <name evidence="8" type="ORF">HKW67_16445</name>
</gene>
<evidence type="ECO:0000259" key="7">
    <source>
        <dbReference type="Pfam" id="PF00892"/>
    </source>
</evidence>
<sequence>MSSTNRPIPSSPPPPTAQPVAATKWQLVVGFLIIYVVWGSTYLAIHWGVETIPPFGMGAVRFLTAGSMLYSWCRFRGAKKPTSSQWKASAVIGTMLLFVGNGAVSWASQRVPSGLTSVLVATVPLWLVLCELWQGKRPDLIKVIGVLIGLAGVALLVMPTGTATATVDPVGAVVLALGSLSWTIGSLYSRTARQSESPALAIAMQMLVGGSLLLTLSLAVGEWTPDLHVTVRSAASLLYLIVFGSLIGFSTYMWLLKVASPTAVGTYAYVNPAVAVLLGVLLAGERLPAQAVAAMTVILGGVAMVSIAGGGAKRMVTAAWRTRDRSSDGSRDGTRDGTR</sequence>
<evidence type="ECO:0000256" key="2">
    <source>
        <dbReference type="ARBA" id="ARBA00007362"/>
    </source>
</evidence>
<dbReference type="EMBL" id="CP053085">
    <property type="protein sequence ID" value="QJR36994.1"/>
    <property type="molecule type" value="Genomic_DNA"/>
</dbReference>
<reference evidence="8 9" key="1">
    <citation type="submission" date="2020-05" db="EMBL/GenBank/DDBJ databases">
        <title>Complete genome sequence of Gemmatimonas greenlandica TET16.</title>
        <authorList>
            <person name="Zeng Y."/>
        </authorList>
    </citation>
    <scope>NUCLEOTIDE SEQUENCE [LARGE SCALE GENOMIC DNA]</scope>
    <source>
        <strain evidence="8 9">TET16</strain>
    </source>
</reference>
<keyword evidence="4 6" id="KW-1133">Transmembrane helix</keyword>
<feature type="transmembrane region" description="Helical" evidence="6">
    <location>
        <begin position="290"/>
        <end position="312"/>
    </location>
</feature>
<evidence type="ECO:0000256" key="5">
    <source>
        <dbReference type="ARBA" id="ARBA00023136"/>
    </source>
</evidence>
<organism evidence="8 9">
    <name type="scientific">Gemmatimonas groenlandica</name>
    <dbReference type="NCBI Taxonomy" id="2732249"/>
    <lineage>
        <taxon>Bacteria</taxon>
        <taxon>Pseudomonadati</taxon>
        <taxon>Gemmatimonadota</taxon>
        <taxon>Gemmatimonadia</taxon>
        <taxon>Gemmatimonadales</taxon>
        <taxon>Gemmatimonadaceae</taxon>
        <taxon>Gemmatimonas</taxon>
    </lineage>
</organism>
<feature type="domain" description="EamA" evidence="7">
    <location>
        <begin position="30"/>
        <end position="157"/>
    </location>
</feature>
<feature type="domain" description="EamA" evidence="7">
    <location>
        <begin position="171"/>
        <end position="306"/>
    </location>
</feature>
<dbReference type="Pfam" id="PF00892">
    <property type="entry name" value="EamA"/>
    <property type="match status" value="2"/>
</dbReference>
<dbReference type="GO" id="GO:0016020">
    <property type="term" value="C:membrane"/>
    <property type="evidence" value="ECO:0007669"/>
    <property type="project" value="UniProtKB-SubCell"/>
</dbReference>
<keyword evidence="9" id="KW-1185">Reference proteome</keyword>
<feature type="transmembrane region" description="Helical" evidence="6">
    <location>
        <begin position="233"/>
        <end position="255"/>
    </location>
</feature>
<dbReference type="NCBIfam" id="NF008432">
    <property type="entry name" value="PRK11272.1"/>
    <property type="match status" value="1"/>
</dbReference>
<dbReference type="SUPFAM" id="SSF103481">
    <property type="entry name" value="Multidrug resistance efflux transporter EmrE"/>
    <property type="match status" value="2"/>
</dbReference>
<evidence type="ECO:0000256" key="1">
    <source>
        <dbReference type="ARBA" id="ARBA00004141"/>
    </source>
</evidence>
<dbReference type="InterPro" id="IPR050638">
    <property type="entry name" value="AA-Vitamin_Transporters"/>
</dbReference>
<dbReference type="Proteomes" id="UP000500938">
    <property type="component" value="Chromosome"/>
</dbReference>
<feature type="transmembrane region" description="Helical" evidence="6">
    <location>
        <begin position="85"/>
        <end position="108"/>
    </location>
</feature>
<evidence type="ECO:0000313" key="9">
    <source>
        <dbReference type="Proteomes" id="UP000500938"/>
    </source>
</evidence>
<dbReference type="PANTHER" id="PTHR32322:SF2">
    <property type="entry name" value="EAMA DOMAIN-CONTAINING PROTEIN"/>
    <property type="match status" value="1"/>
</dbReference>
<feature type="transmembrane region" description="Helical" evidence="6">
    <location>
        <begin position="140"/>
        <end position="158"/>
    </location>
</feature>
<comment type="similarity">
    <text evidence="2">Belongs to the EamA transporter family.</text>
</comment>
<dbReference type="PANTHER" id="PTHR32322">
    <property type="entry name" value="INNER MEMBRANE TRANSPORTER"/>
    <property type="match status" value="1"/>
</dbReference>
<evidence type="ECO:0000256" key="6">
    <source>
        <dbReference type="SAM" id="Phobius"/>
    </source>
</evidence>
<keyword evidence="5 6" id="KW-0472">Membrane</keyword>
<dbReference type="RefSeq" id="WP_171226427.1">
    <property type="nucleotide sequence ID" value="NZ_CP053085.1"/>
</dbReference>
<feature type="transmembrane region" description="Helical" evidence="6">
    <location>
        <begin position="27"/>
        <end position="49"/>
    </location>
</feature>
<dbReference type="KEGG" id="ggr:HKW67_16445"/>
<feature type="transmembrane region" description="Helical" evidence="6">
    <location>
        <begin position="170"/>
        <end position="188"/>
    </location>
</feature>
<comment type="subcellular location">
    <subcellularLocation>
        <location evidence="1">Membrane</location>
        <topology evidence="1">Multi-pass membrane protein</topology>
    </subcellularLocation>
</comment>
<dbReference type="InterPro" id="IPR037185">
    <property type="entry name" value="EmrE-like"/>
</dbReference>
<dbReference type="InterPro" id="IPR000620">
    <property type="entry name" value="EamA_dom"/>
</dbReference>
<proteinExistence type="inferred from homology"/>
<keyword evidence="3 6" id="KW-0812">Transmembrane</keyword>
<feature type="transmembrane region" description="Helical" evidence="6">
    <location>
        <begin position="114"/>
        <end position="133"/>
    </location>
</feature>
<protein>
    <submittedName>
        <fullName evidence="8">Drug/metabolite exporter YedA</fullName>
    </submittedName>
</protein>
<evidence type="ECO:0000256" key="3">
    <source>
        <dbReference type="ARBA" id="ARBA00022692"/>
    </source>
</evidence>
<dbReference type="AlphaFoldDB" id="A0A6M4IPZ1"/>